<gene>
    <name evidence="1" type="ORF">ACFQ2V_12030</name>
</gene>
<dbReference type="EMBL" id="JBHTKH010000007">
    <property type="protein sequence ID" value="MFD1055037.1"/>
    <property type="molecule type" value="Genomic_DNA"/>
</dbReference>
<evidence type="ECO:0000313" key="2">
    <source>
        <dbReference type="Proteomes" id="UP001597046"/>
    </source>
</evidence>
<name>A0ABW3MWF1_9MICO</name>
<comment type="caution">
    <text evidence="1">The sequence shown here is derived from an EMBL/GenBank/DDBJ whole genome shotgun (WGS) entry which is preliminary data.</text>
</comment>
<sequence>MTALAIPTETTPLTWDYFVEDIVVGEWEDSPGYELLYKIEHAGHDWITNRLVIVRADQLPPLESLDDDDRPTLTPFTPAESNEILARLVDPYLPGRFADTVEASPLFWAGLLAPLAQAGITVGDAPDARLPQPLLRDDEVVGLLMPFVPKPEWRPQGSKYVTAVSPFLEAAFDAIYGQGELCTRDCWDLAAGLENSGRFALIGGQD</sequence>
<reference evidence="2" key="1">
    <citation type="journal article" date="2019" name="Int. J. Syst. Evol. Microbiol.">
        <title>The Global Catalogue of Microorganisms (GCM) 10K type strain sequencing project: providing services to taxonomists for standard genome sequencing and annotation.</title>
        <authorList>
            <consortium name="The Broad Institute Genomics Platform"/>
            <consortium name="The Broad Institute Genome Sequencing Center for Infectious Disease"/>
            <person name="Wu L."/>
            <person name="Ma J."/>
        </authorList>
    </citation>
    <scope>NUCLEOTIDE SEQUENCE [LARGE SCALE GENOMIC DNA]</scope>
    <source>
        <strain evidence="2">CCUG 57508</strain>
    </source>
</reference>
<proteinExistence type="predicted"/>
<dbReference type="Proteomes" id="UP001597046">
    <property type="component" value="Unassembled WGS sequence"/>
</dbReference>
<keyword evidence="2" id="KW-1185">Reference proteome</keyword>
<dbReference type="RefSeq" id="WP_386052941.1">
    <property type="nucleotide sequence ID" value="NZ_JBHTKH010000007.1"/>
</dbReference>
<evidence type="ECO:0000313" key="1">
    <source>
        <dbReference type="EMBL" id="MFD1055037.1"/>
    </source>
</evidence>
<protein>
    <submittedName>
        <fullName evidence="1">Uncharacterized protein</fullName>
    </submittedName>
</protein>
<organism evidence="1 2">
    <name type="scientific">Terrabacter terrigena</name>
    <dbReference type="NCBI Taxonomy" id="574718"/>
    <lineage>
        <taxon>Bacteria</taxon>
        <taxon>Bacillati</taxon>
        <taxon>Actinomycetota</taxon>
        <taxon>Actinomycetes</taxon>
        <taxon>Micrococcales</taxon>
        <taxon>Intrasporangiaceae</taxon>
        <taxon>Terrabacter</taxon>
    </lineage>
</organism>
<accession>A0ABW3MWF1</accession>